<dbReference type="EMBL" id="JADION010000012">
    <property type="protein sequence ID" value="MBF4102492.1"/>
    <property type="molecule type" value="Genomic_DNA"/>
</dbReference>
<reference evidence="1" key="1">
    <citation type="submission" date="2020-11" db="EMBL/GenBank/DDBJ databases">
        <title>Gallibacterium anatis 1637, full genome, WGS.</title>
        <authorList>
            <person name="Laishevtcev A.I."/>
            <person name="Yakimova E.A."/>
            <person name="Petkovich D."/>
            <person name="Stepanova T.V."/>
            <person name="Kalendr R.S."/>
            <person name="Rubalsky E.O."/>
            <person name="Zulkarneev E.R."/>
            <person name="Aleshkin A.V."/>
        </authorList>
    </citation>
    <scope>NUCLEOTIDE SEQUENCE</scope>
    <source>
        <strain evidence="1">1637</strain>
    </source>
</reference>
<protein>
    <submittedName>
        <fullName evidence="1">Uncharacterized protein</fullName>
    </submittedName>
</protein>
<proteinExistence type="predicted"/>
<dbReference type="AlphaFoldDB" id="A0A930UR83"/>
<comment type="caution">
    <text evidence="1">The sequence shown here is derived from an EMBL/GenBank/DDBJ whole genome shotgun (WGS) entry which is preliminary data.</text>
</comment>
<evidence type="ECO:0000313" key="1">
    <source>
        <dbReference type="EMBL" id="MBF4102492.1"/>
    </source>
</evidence>
<gene>
    <name evidence="1" type="ORF">INT80_05420</name>
</gene>
<sequence length="61" mass="7349">MAKFIECRKAFSVSEFLDKLENTREKTDRYFRFTIIKEAQFLISLAAVEWPQEEQAFIKEK</sequence>
<organism evidence="1">
    <name type="scientific">Gallibacterium anatis</name>
    <dbReference type="NCBI Taxonomy" id="750"/>
    <lineage>
        <taxon>Bacteria</taxon>
        <taxon>Pseudomonadati</taxon>
        <taxon>Pseudomonadota</taxon>
        <taxon>Gammaproteobacteria</taxon>
        <taxon>Pasteurellales</taxon>
        <taxon>Pasteurellaceae</taxon>
        <taxon>Gallibacterium</taxon>
    </lineage>
</organism>
<accession>A0A930UR83</accession>
<name>A0A930UR83_9PAST</name>